<feature type="signal peptide" evidence="4">
    <location>
        <begin position="1"/>
        <end position="21"/>
    </location>
</feature>
<evidence type="ECO:0000256" key="2">
    <source>
        <dbReference type="ARBA" id="ARBA00023239"/>
    </source>
</evidence>
<comment type="caution">
    <text evidence="6">The sequence shown here is derived from an EMBL/GenBank/DDBJ whole genome shotgun (WGS) entry which is preliminary data.</text>
</comment>
<dbReference type="Pfam" id="PF05426">
    <property type="entry name" value="Alginate_lyase"/>
    <property type="match status" value="1"/>
</dbReference>
<evidence type="ECO:0000313" key="7">
    <source>
        <dbReference type="Proteomes" id="UP000245956"/>
    </source>
</evidence>
<accession>A0A2U3EI96</accession>
<sequence>MKLLTTLPALAAMMHLAVVHGAPQRENAPTRTVEGDTAKRAVFKHPGIFVDSDRLKLMASKVAAAEQPWADAYSALKTHKYATRTKPTPYPTVECGPYSTPNVGCEDERADAMAAYANALMWAVTKDQAKADRAIEFMNAWAKTVKSHTNSNAPLQGAWAAADWARAGEIIRYTNAGWSSADITTFENMLRNVYLPLVKPGSQNPNNWELMFNEAAISISVFLNDKATYDSTMTRFLRSAAQYFYLKSDGPRPVKPAGMTDEKQDWWWNGQIARGLEDGIAMEICRDLTHTGYGIASVSHVIETSKIQGRDLYNEEVGTRLRYALEFQSKYDPKGGAVAAPSWLCDGTLKLHLEDVTEPGWNAMHHKYSMPWSGNFTLKHRPAGANTLFVGWETLTHAESANNDAARQIPTCTWLTERENLAHADILASAIVDPSLYSCHASTQHDGASKPAAVIVYAENELVQTSTNSDKFGDVSGVLRKVWLMTRTRHHATTHFEIPVSLDHSALIDRPNGASSDGGVSPFDSCYAQQRGAPCSHPERSRLALAPPSVAALAFAALEANIAKAAPGNKIVAFLALLAVVDSRSEIVDLVTARSLTHDQGGEGSREGDDDGVEMHCWVVCSGAGNCEEGFCWCFADCVNFASGKMSEGCLVRYRAGDWADTEVNILLDRALCRLPTPGLQQSGNRNAGAPAYTSRVLRSPPRQSAA</sequence>
<feature type="chain" id="PRO_5015552358" evidence="4">
    <location>
        <begin position="22"/>
        <end position="707"/>
    </location>
</feature>
<gene>
    <name evidence="6" type="ORF">PCL_09436</name>
</gene>
<evidence type="ECO:0000259" key="5">
    <source>
        <dbReference type="Pfam" id="PF05426"/>
    </source>
</evidence>
<dbReference type="InterPro" id="IPR008397">
    <property type="entry name" value="Alginate_lyase_dom"/>
</dbReference>
<dbReference type="Proteomes" id="UP000245956">
    <property type="component" value="Unassembled WGS sequence"/>
</dbReference>
<dbReference type="SUPFAM" id="SSF48230">
    <property type="entry name" value="Chondroitin AC/alginate lyase"/>
    <property type="match status" value="1"/>
</dbReference>
<dbReference type="GO" id="GO:0042597">
    <property type="term" value="C:periplasmic space"/>
    <property type="evidence" value="ECO:0007669"/>
    <property type="project" value="InterPro"/>
</dbReference>
<feature type="region of interest" description="Disordered" evidence="3">
    <location>
        <begin position="683"/>
        <end position="707"/>
    </location>
</feature>
<keyword evidence="1 4" id="KW-0732">Signal</keyword>
<evidence type="ECO:0000256" key="3">
    <source>
        <dbReference type="SAM" id="MobiDB-lite"/>
    </source>
</evidence>
<protein>
    <submittedName>
        <fullName evidence="6">Secreted protein</fullName>
    </submittedName>
</protein>
<organism evidence="6 7">
    <name type="scientific">Purpureocillium lilacinum</name>
    <name type="common">Paecilomyces lilacinus</name>
    <dbReference type="NCBI Taxonomy" id="33203"/>
    <lineage>
        <taxon>Eukaryota</taxon>
        <taxon>Fungi</taxon>
        <taxon>Dikarya</taxon>
        <taxon>Ascomycota</taxon>
        <taxon>Pezizomycotina</taxon>
        <taxon>Sordariomycetes</taxon>
        <taxon>Hypocreomycetidae</taxon>
        <taxon>Hypocreales</taxon>
        <taxon>Ophiocordycipitaceae</taxon>
        <taxon>Purpureocillium</taxon>
    </lineage>
</organism>
<reference evidence="6 7" key="1">
    <citation type="journal article" date="2016" name="Front. Microbiol.">
        <title>Genome and transcriptome sequences reveal the specific parasitism of the nematophagous Purpureocillium lilacinum 36-1.</title>
        <authorList>
            <person name="Xie J."/>
            <person name="Li S."/>
            <person name="Mo C."/>
            <person name="Xiao X."/>
            <person name="Peng D."/>
            <person name="Wang G."/>
            <person name="Xiao Y."/>
        </authorList>
    </citation>
    <scope>NUCLEOTIDE SEQUENCE [LARGE SCALE GENOMIC DNA]</scope>
    <source>
        <strain evidence="6 7">36-1</strain>
    </source>
</reference>
<dbReference type="AlphaFoldDB" id="A0A2U3EI96"/>
<evidence type="ECO:0000256" key="4">
    <source>
        <dbReference type="SAM" id="SignalP"/>
    </source>
</evidence>
<evidence type="ECO:0000313" key="6">
    <source>
        <dbReference type="EMBL" id="PWI74160.1"/>
    </source>
</evidence>
<keyword evidence="2" id="KW-0456">Lyase</keyword>
<dbReference type="GO" id="GO:0016829">
    <property type="term" value="F:lyase activity"/>
    <property type="evidence" value="ECO:0007669"/>
    <property type="project" value="UniProtKB-KW"/>
</dbReference>
<dbReference type="Gene3D" id="1.50.10.100">
    <property type="entry name" value="Chondroitin AC/alginate lyase"/>
    <property type="match status" value="1"/>
</dbReference>
<dbReference type="EMBL" id="LCWV01000004">
    <property type="protein sequence ID" value="PWI74160.1"/>
    <property type="molecule type" value="Genomic_DNA"/>
</dbReference>
<evidence type="ECO:0000256" key="1">
    <source>
        <dbReference type="ARBA" id="ARBA00022729"/>
    </source>
</evidence>
<name>A0A2U3EI96_PURLI</name>
<dbReference type="InterPro" id="IPR008929">
    <property type="entry name" value="Chondroitin_lyas"/>
</dbReference>
<feature type="domain" description="Alginate lyase" evidence="5">
    <location>
        <begin position="75"/>
        <end position="242"/>
    </location>
</feature>
<proteinExistence type="predicted"/>